<feature type="transmembrane region" description="Helical" evidence="1">
    <location>
        <begin position="6"/>
        <end position="25"/>
    </location>
</feature>
<organism evidence="2">
    <name type="scientific">Arundo donax</name>
    <name type="common">Giant reed</name>
    <name type="synonym">Donax arundinaceus</name>
    <dbReference type="NCBI Taxonomy" id="35708"/>
    <lineage>
        <taxon>Eukaryota</taxon>
        <taxon>Viridiplantae</taxon>
        <taxon>Streptophyta</taxon>
        <taxon>Embryophyta</taxon>
        <taxon>Tracheophyta</taxon>
        <taxon>Spermatophyta</taxon>
        <taxon>Magnoliopsida</taxon>
        <taxon>Liliopsida</taxon>
        <taxon>Poales</taxon>
        <taxon>Poaceae</taxon>
        <taxon>PACMAD clade</taxon>
        <taxon>Arundinoideae</taxon>
        <taxon>Arundineae</taxon>
        <taxon>Arundo</taxon>
    </lineage>
</organism>
<keyword evidence="1" id="KW-0812">Transmembrane</keyword>
<accession>A0A0A9GDE1</accession>
<reference evidence="2" key="1">
    <citation type="submission" date="2014-09" db="EMBL/GenBank/DDBJ databases">
        <authorList>
            <person name="Magalhaes I.L.F."/>
            <person name="Oliveira U."/>
            <person name="Santos F.R."/>
            <person name="Vidigal T.H.D.A."/>
            <person name="Brescovit A.D."/>
            <person name="Santos A.J."/>
        </authorList>
    </citation>
    <scope>NUCLEOTIDE SEQUENCE</scope>
    <source>
        <tissue evidence="2">Shoot tissue taken approximately 20 cm above the soil surface</tissue>
    </source>
</reference>
<evidence type="ECO:0000313" key="2">
    <source>
        <dbReference type="EMBL" id="JAE18668.1"/>
    </source>
</evidence>
<keyword evidence="1" id="KW-0472">Membrane</keyword>
<dbReference type="EMBL" id="GBRH01179228">
    <property type="protein sequence ID" value="JAE18668.1"/>
    <property type="molecule type" value="Transcribed_RNA"/>
</dbReference>
<evidence type="ECO:0000256" key="1">
    <source>
        <dbReference type="SAM" id="Phobius"/>
    </source>
</evidence>
<reference evidence="2" key="2">
    <citation type="journal article" date="2015" name="Data Brief">
        <title>Shoot transcriptome of the giant reed, Arundo donax.</title>
        <authorList>
            <person name="Barrero R.A."/>
            <person name="Guerrero F.D."/>
            <person name="Moolhuijzen P."/>
            <person name="Goolsby J.A."/>
            <person name="Tidwell J."/>
            <person name="Bellgard S.E."/>
            <person name="Bellgard M.I."/>
        </authorList>
    </citation>
    <scope>NUCLEOTIDE SEQUENCE</scope>
    <source>
        <tissue evidence="2">Shoot tissue taken approximately 20 cm above the soil surface</tissue>
    </source>
</reference>
<dbReference type="AlphaFoldDB" id="A0A0A9GDE1"/>
<keyword evidence="1" id="KW-1133">Transmembrane helix</keyword>
<protein>
    <submittedName>
        <fullName evidence="2">Uncharacterized protein</fullName>
    </submittedName>
</protein>
<sequence>MKFEIIVTMYTSIFCMIFMFSTVLFDSCSSAASKLVKVFSFTTVAFKRAVTFCTPP</sequence>
<name>A0A0A9GDE1_ARUDO</name>
<proteinExistence type="predicted"/>